<reference evidence="2 3" key="1">
    <citation type="submission" date="2016-05" db="EMBL/GenBank/DDBJ databases">
        <title>Bacteriophages play LEGO with their Carbohydrate Binding Modules.</title>
        <authorList>
            <person name="Hayes S."/>
        </authorList>
    </citation>
    <scope>NUCLEOTIDE SEQUENCE [LARGE SCALE GENOMIC DNA]</scope>
</reference>
<sequence length="40" mass="4484">MLYTTNTTKGVAPSSSLCRAVILLYYVVLPYAIRTITYNI</sequence>
<name>A0A3G1FH27_9CAUD</name>
<feature type="transmembrane region" description="Helical" evidence="1">
    <location>
        <begin position="12"/>
        <end position="33"/>
    </location>
</feature>
<dbReference type="EMBL" id="KX346246">
    <property type="protein sequence ID" value="AOQ30086.1"/>
    <property type="molecule type" value="Genomic_DNA"/>
</dbReference>
<evidence type="ECO:0000256" key="1">
    <source>
        <dbReference type="SAM" id="Phobius"/>
    </source>
</evidence>
<dbReference type="Proteomes" id="UP000275409">
    <property type="component" value="Segment"/>
</dbReference>
<keyword evidence="1" id="KW-0472">Membrane</keyword>
<accession>A0A3G1FH27</accession>
<gene>
    <name evidence="2" type="ORF">11W16L_053</name>
</gene>
<proteinExistence type="predicted"/>
<organism evidence="2 3">
    <name type="scientific">Lactococcus phage 11W16L</name>
    <dbReference type="NCBI Taxonomy" id="1874571"/>
    <lineage>
        <taxon>Viruses</taxon>
        <taxon>Duplodnaviria</taxon>
        <taxon>Heunggongvirae</taxon>
        <taxon>Uroviricota</taxon>
        <taxon>Caudoviricetes</taxon>
        <taxon>Skunavirus</taxon>
        <taxon>Skunavirus sv13W11L</taxon>
    </lineage>
</organism>
<evidence type="ECO:0000313" key="3">
    <source>
        <dbReference type="Proteomes" id="UP000275409"/>
    </source>
</evidence>
<protein>
    <submittedName>
        <fullName evidence="2">Uncharacterized protein</fullName>
    </submittedName>
</protein>
<evidence type="ECO:0000313" key="2">
    <source>
        <dbReference type="EMBL" id="AOQ30086.1"/>
    </source>
</evidence>
<keyword evidence="1" id="KW-1133">Transmembrane helix</keyword>
<keyword evidence="1" id="KW-0812">Transmembrane</keyword>